<reference evidence="1" key="2">
    <citation type="journal article" date="2020" name="Nat. Commun.">
        <title>Large-scale genome sequencing of mycorrhizal fungi provides insights into the early evolution of symbiotic traits.</title>
        <authorList>
            <person name="Miyauchi S."/>
            <person name="Kiss E."/>
            <person name="Kuo A."/>
            <person name="Drula E."/>
            <person name="Kohler A."/>
            <person name="Sanchez-Garcia M."/>
            <person name="Morin E."/>
            <person name="Andreopoulos B."/>
            <person name="Barry K.W."/>
            <person name="Bonito G."/>
            <person name="Buee M."/>
            <person name="Carver A."/>
            <person name="Chen C."/>
            <person name="Cichocki N."/>
            <person name="Clum A."/>
            <person name="Culley D."/>
            <person name="Crous P.W."/>
            <person name="Fauchery L."/>
            <person name="Girlanda M."/>
            <person name="Hayes R.D."/>
            <person name="Keri Z."/>
            <person name="LaButti K."/>
            <person name="Lipzen A."/>
            <person name="Lombard V."/>
            <person name="Magnuson J."/>
            <person name="Maillard F."/>
            <person name="Murat C."/>
            <person name="Nolan M."/>
            <person name="Ohm R.A."/>
            <person name="Pangilinan J."/>
            <person name="Pereira M.F."/>
            <person name="Perotto S."/>
            <person name="Peter M."/>
            <person name="Pfister S."/>
            <person name="Riley R."/>
            <person name="Sitrit Y."/>
            <person name="Stielow J.B."/>
            <person name="Szollosi G."/>
            <person name="Zifcakova L."/>
            <person name="Stursova M."/>
            <person name="Spatafora J.W."/>
            <person name="Tedersoo L."/>
            <person name="Vaario L.M."/>
            <person name="Yamada A."/>
            <person name="Yan M."/>
            <person name="Wang P."/>
            <person name="Xu J."/>
            <person name="Bruns T."/>
            <person name="Baldrian P."/>
            <person name="Vilgalys R."/>
            <person name="Dunand C."/>
            <person name="Henrissat B."/>
            <person name="Grigoriev I.V."/>
            <person name="Hibbett D."/>
            <person name="Nagy L.G."/>
            <person name="Martin F.M."/>
        </authorList>
    </citation>
    <scope>NUCLEOTIDE SEQUENCE</scope>
    <source>
        <strain evidence="1">P2</strain>
    </source>
</reference>
<comment type="caution">
    <text evidence="1">The sequence shown here is derived from an EMBL/GenBank/DDBJ whole genome shotgun (WGS) entry which is preliminary data.</text>
</comment>
<name>A0ACB6Z1R0_THEGA</name>
<accession>A0ACB6Z1R0</accession>
<feature type="non-terminal residue" evidence="1">
    <location>
        <position position="136"/>
    </location>
</feature>
<evidence type="ECO:0000313" key="2">
    <source>
        <dbReference type="Proteomes" id="UP000886501"/>
    </source>
</evidence>
<feature type="non-terminal residue" evidence="1">
    <location>
        <position position="1"/>
    </location>
</feature>
<protein>
    <submittedName>
        <fullName evidence="1">Uncharacterized protein</fullName>
    </submittedName>
</protein>
<evidence type="ECO:0000313" key="1">
    <source>
        <dbReference type="EMBL" id="KAF9643541.1"/>
    </source>
</evidence>
<keyword evidence="2" id="KW-1185">Reference proteome</keyword>
<gene>
    <name evidence="1" type="ORF">BDM02DRAFT_3064258</name>
</gene>
<organism evidence="1 2">
    <name type="scientific">Thelephora ganbajun</name>
    <name type="common">Ganba fungus</name>
    <dbReference type="NCBI Taxonomy" id="370292"/>
    <lineage>
        <taxon>Eukaryota</taxon>
        <taxon>Fungi</taxon>
        <taxon>Dikarya</taxon>
        <taxon>Basidiomycota</taxon>
        <taxon>Agaricomycotina</taxon>
        <taxon>Agaricomycetes</taxon>
        <taxon>Thelephorales</taxon>
        <taxon>Thelephoraceae</taxon>
        <taxon>Thelephora</taxon>
    </lineage>
</organism>
<dbReference type="EMBL" id="MU118209">
    <property type="protein sequence ID" value="KAF9643541.1"/>
    <property type="molecule type" value="Genomic_DNA"/>
</dbReference>
<sequence>SAKAAEYRHGDRKGCLKRTRGAILSAIELWARDSDKPPVYWLNGLAGTGKSTIAQTIAERIFADGKLGASFFCSRDFEDRRDLKFIFPTVAVQLARNYPEFRSIFVPLVQSDPEIAHESLCNQMDKLIVRPLKQSG</sequence>
<reference evidence="1" key="1">
    <citation type="submission" date="2019-10" db="EMBL/GenBank/DDBJ databases">
        <authorList>
            <consortium name="DOE Joint Genome Institute"/>
            <person name="Kuo A."/>
            <person name="Miyauchi S."/>
            <person name="Kiss E."/>
            <person name="Drula E."/>
            <person name="Kohler A."/>
            <person name="Sanchez-Garcia M."/>
            <person name="Andreopoulos B."/>
            <person name="Barry K.W."/>
            <person name="Bonito G."/>
            <person name="Buee M."/>
            <person name="Carver A."/>
            <person name="Chen C."/>
            <person name="Cichocki N."/>
            <person name="Clum A."/>
            <person name="Culley D."/>
            <person name="Crous P.W."/>
            <person name="Fauchery L."/>
            <person name="Girlanda M."/>
            <person name="Hayes R."/>
            <person name="Keri Z."/>
            <person name="Labutti K."/>
            <person name="Lipzen A."/>
            <person name="Lombard V."/>
            <person name="Magnuson J."/>
            <person name="Maillard F."/>
            <person name="Morin E."/>
            <person name="Murat C."/>
            <person name="Nolan M."/>
            <person name="Ohm R."/>
            <person name="Pangilinan J."/>
            <person name="Pereira M."/>
            <person name="Perotto S."/>
            <person name="Peter M."/>
            <person name="Riley R."/>
            <person name="Sitrit Y."/>
            <person name="Stielow B."/>
            <person name="Szollosi G."/>
            <person name="Zifcakova L."/>
            <person name="Stursova M."/>
            <person name="Spatafora J.W."/>
            <person name="Tedersoo L."/>
            <person name="Vaario L.-M."/>
            <person name="Yamada A."/>
            <person name="Yan M."/>
            <person name="Wang P."/>
            <person name="Xu J."/>
            <person name="Bruns T."/>
            <person name="Baldrian P."/>
            <person name="Vilgalys R."/>
            <person name="Henrissat B."/>
            <person name="Grigoriev I.V."/>
            <person name="Hibbett D."/>
            <person name="Nagy L.G."/>
            <person name="Martin F.M."/>
        </authorList>
    </citation>
    <scope>NUCLEOTIDE SEQUENCE</scope>
    <source>
        <strain evidence="1">P2</strain>
    </source>
</reference>
<proteinExistence type="predicted"/>
<dbReference type="Proteomes" id="UP000886501">
    <property type="component" value="Unassembled WGS sequence"/>
</dbReference>